<proteinExistence type="predicted"/>
<dbReference type="RefSeq" id="WP_147670590.1">
    <property type="nucleotide sequence ID" value="NZ_CP120678.1"/>
</dbReference>
<gene>
    <name evidence="1" type="ORF">P3F81_05545</name>
</gene>
<dbReference type="Proteomes" id="UP001243623">
    <property type="component" value="Chromosome"/>
</dbReference>
<name>A0A9Y2AL80_9FIRM</name>
<organism evidence="1 2">
    <name type="scientific">Selenobaculum gibii</name>
    <dbReference type="NCBI Taxonomy" id="3054208"/>
    <lineage>
        <taxon>Bacteria</taxon>
        <taxon>Bacillati</taxon>
        <taxon>Bacillota</taxon>
        <taxon>Negativicutes</taxon>
        <taxon>Selenomonadales</taxon>
        <taxon>Selenomonadaceae</taxon>
        <taxon>Selenobaculum</taxon>
    </lineage>
</organism>
<reference evidence="1" key="1">
    <citation type="submission" date="2023-03" db="EMBL/GenBank/DDBJ databases">
        <title>Selenobaculum gbiensis gen. nov. sp. nov., a new bacterium isolated from the gut microbiota of IBD patient.</title>
        <authorList>
            <person name="Yeo S."/>
            <person name="Park H."/>
            <person name="Huh C.S."/>
        </authorList>
    </citation>
    <scope>NUCLEOTIDE SEQUENCE</scope>
    <source>
        <strain evidence="1">ICN-92133</strain>
    </source>
</reference>
<evidence type="ECO:0000313" key="1">
    <source>
        <dbReference type="EMBL" id="WIW71760.1"/>
    </source>
</evidence>
<protein>
    <submittedName>
        <fullName evidence="1">Uncharacterized protein</fullName>
    </submittedName>
</protein>
<accession>A0A9Y2AL80</accession>
<dbReference type="EMBL" id="CP120678">
    <property type="protein sequence ID" value="WIW71760.1"/>
    <property type="molecule type" value="Genomic_DNA"/>
</dbReference>
<dbReference type="AlphaFoldDB" id="A0A9Y2AL80"/>
<keyword evidence="2" id="KW-1185">Reference proteome</keyword>
<evidence type="ECO:0000313" key="2">
    <source>
        <dbReference type="Proteomes" id="UP001243623"/>
    </source>
</evidence>
<dbReference type="KEGG" id="sgbi:P3F81_05545"/>
<sequence length="120" mass="13897">MRIRQKKKNLKTENNEVIRPEVIEVEELKNDSNSEFKKSNGAFRFVKKMIANPNLGFQIMVIILTLTSDDERLERRIDGMNTTVGKIRSITEMLNKTMGSVKIAAETPKKIRQLFDEDLK</sequence>